<proteinExistence type="predicted"/>
<accession>A0AAF3JAK2</accession>
<feature type="transmembrane region" description="Helical" evidence="1">
    <location>
        <begin position="103"/>
        <end position="120"/>
    </location>
</feature>
<dbReference type="Proteomes" id="UP000887575">
    <property type="component" value="Unassembled WGS sequence"/>
</dbReference>
<evidence type="ECO:0000256" key="1">
    <source>
        <dbReference type="SAM" id="Phobius"/>
    </source>
</evidence>
<feature type="transmembrane region" description="Helical" evidence="1">
    <location>
        <begin position="32"/>
        <end position="57"/>
    </location>
</feature>
<feature type="transmembrane region" description="Helical" evidence="1">
    <location>
        <begin position="224"/>
        <end position="248"/>
    </location>
</feature>
<keyword evidence="2" id="KW-1185">Reference proteome</keyword>
<dbReference type="Gene3D" id="1.20.1070.10">
    <property type="entry name" value="Rhodopsin 7-helix transmembrane proteins"/>
    <property type="match status" value="1"/>
</dbReference>
<reference evidence="3" key="1">
    <citation type="submission" date="2024-02" db="UniProtKB">
        <authorList>
            <consortium name="WormBaseParasite"/>
        </authorList>
    </citation>
    <scope>IDENTIFICATION</scope>
</reference>
<feature type="transmembrane region" description="Helical" evidence="1">
    <location>
        <begin position="320"/>
        <end position="341"/>
    </location>
</feature>
<feature type="transmembrane region" description="Helical" evidence="1">
    <location>
        <begin position="69"/>
        <end position="97"/>
    </location>
</feature>
<evidence type="ECO:0000313" key="3">
    <source>
        <dbReference type="WBParaSite" id="MBELARI_LOCUS668"/>
    </source>
</evidence>
<protein>
    <submittedName>
        <fullName evidence="3">Uncharacterized protein</fullName>
    </submittedName>
</protein>
<keyword evidence="1" id="KW-0472">Membrane</keyword>
<dbReference type="AlphaFoldDB" id="A0AAF3JAK2"/>
<sequence>MELSETLATSTSSFAQLADVCAPYEPYTAIRFSFILCATVIAAAGIAANILLVQIFATRQCPSTPPTHYPSAIAVLDAIICTVYVLIFGIDAIIIYAKTESLFVLYYLYIIPAFVASRIAQLAIPQKHSSATCSFFATLERFVWITAGKTRSEFLQKMYSRTGRQWTLFLSLAFCIVSRLPTFWALKVADYPDCPIFLRTKLTEPADWTIEPTLLASGYYVFDYYFLSFGQSLVPFVILFLLNGVIVFKLHEDQTKSEQKQQFCKSTLNTLAVTYGDYGTETKAGSRSQELCVIQNKENPTSFVALFPALKTNSVQVRSAMYTMLAIVTSYLVSTGLHLILTILERSNSSLIVDPENKEEFTTFHTIFSDTVTFVYML</sequence>
<dbReference type="PANTHER" id="PTHR46709:SF14">
    <property type="entry name" value="G-PROTEIN COUPLED RECEPTORS FAMILY 1 PROFILE DOMAIN-CONTAINING PROTEIN"/>
    <property type="match status" value="1"/>
</dbReference>
<dbReference type="WBParaSite" id="MBELARI_LOCUS668">
    <property type="protein sequence ID" value="MBELARI_LOCUS668"/>
    <property type="gene ID" value="MBELARI_LOCUS668"/>
</dbReference>
<name>A0AAF3JAK2_9BILA</name>
<keyword evidence="1" id="KW-0812">Transmembrane</keyword>
<keyword evidence="1" id="KW-1133">Transmembrane helix</keyword>
<organism evidence="2 3">
    <name type="scientific">Mesorhabditis belari</name>
    <dbReference type="NCBI Taxonomy" id="2138241"/>
    <lineage>
        <taxon>Eukaryota</taxon>
        <taxon>Metazoa</taxon>
        <taxon>Ecdysozoa</taxon>
        <taxon>Nematoda</taxon>
        <taxon>Chromadorea</taxon>
        <taxon>Rhabditida</taxon>
        <taxon>Rhabditina</taxon>
        <taxon>Rhabditomorpha</taxon>
        <taxon>Rhabditoidea</taxon>
        <taxon>Rhabditidae</taxon>
        <taxon>Mesorhabditinae</taxon>
        <taxon>Mesorhabditis</taxon>
    </lineage>
</organism>
<dbReference type="PANTHER" id="PTHR46709">
    <property type="entry name" value="PROTEIN CBG23488-RELATED"/>
    <property type="match status" value="1"/>
</dbReference>
<evidence type="ECO:0000313" key="2">
    <source>
        <dbReference type="Proteomes" id="UP000887575"/>
    </source>
</evidence>
<feature type="transmembrane region" description="Helical" evidence="1">
    <location>
        <begin position="166"/>
        <end position="186"/>
    </location>
</feature>